<dbReference type="AlphaFoldDB" id="A0A0V8RT46"/>
<evidence type="ECO:0000313" key="3">
    <source>
        <dbReference type="EMBL" id="KSW11225.1"/>
    </source>
</evidence>
<reference evidence="3 4" key="1">
    <citation type="submission" date="2015-10" db="EMBL/GenBank/DDBJ databases">
        <title>Draft Genome of Actinomyces odontolyticus subsp. actinosynbacter strain XH001.</title>
        <authorList>
            <person name="Mclean J.S."/>
            <person name="He X."/>
        </authorList>
    </citation>
    <scope>NUCLEOTIDE SEQUENCE [LARGE SCALE GENOMIC DNA]</scope>
    <source>
        <strain evidence="3 4">XH001</strain>
    </source>
</reference>
<comment type="caution">
    <text evidence="3">The sequence shown here is derived from an EMBL/GenBank/DDBJ whole genome shotgun (WGS) entry which is preliminary data.</text>
</comment>
<feature type="domain" description="Smf/DprA SLOG" evidence="2">
    <location>
        <begin position="88"/>
        <end position="299"/>
    </location>
</feature>
<dbReference type="NCBIfam" id="TIGR00732">
    <property type="entry name" value="dprA"/>
    <property type="match status" value="1"/>
</dbReference>
<dbReference type="OrthoDB" id="9785707at2"/>
<evidence type="ECO:0000313" key="4">
    <source>
        <dbReference type="Proteomes" id="UP000054686"/>
    </source>
</evidence>
<gene>
    <name evidence="3" type="ORF">APY09_07145</name>
</gene>
<dbReference type="PANTHER" id="PTHR43022:SF1">
    <property type="entry name" value="PROTEIN SMF"/>
    <property type="match status" value="1"/>
</dbReference>
<proteinExistence type="inferred from homology"/>
<comment type="similarity">
    <text evidence="1">Belongs to the DprA/Smf family.</text>
</comment>
<accession>A0A0V8RT46</accession>
<evidence type="ECO:0000256" key="1">
    <source>
        <dbReference type="ARBA" id="ARBA00006525"/>
    </source>
</evidence>
<sequence length="386" mass="40996">MNDTELWEAAWWSAVAEPADPCARILRRALGDRDARAWLIGSWSAPPLVLARHSRVDWHTQWNRWRQRALSVDIDSELNRVARAGGGFMTPGDPRWPEHLACLGEEEPMGLWFLGDLPEAPRADRHLSIVGARASTGAGNRCARNMAAFVAAAGVTVVSGGAIGIDIEAHRGALSARGRTIGILAGGVCNPYPACHGGDFRAVIDGGGALISEVAPTARPAKWRFLTRNRLIAAWSGATVVVEAGARSGALATARRAMEYGRELGAVPGAVDAPMSVGCLELARNGAMIIRDGRDALELVRPVSVDAAQPLFGMPVDDDHGVDALEMTQRRVWEALPRSAPASVEAICVAAALSREEVNYALMELSVAGLVSGSTRGWTRTGGGRP</sequence>
<dbReference type="InterPro" id="IPR057666">
    <property type="entry name" value="DrpA_SLOG"/>
</dbReference>
<dbReference type="PANTHER" id="PTHR43022">
    <property type="entry name" value="PROTEIN SMF"/>
    <property type="match status" value="1"/>
</dbReference>
<dbReference type="RefSeq" id="WP_060567092.1">
    <property type="nucleotide sequence ID" value="NZ_CP040006.1"/>
</dbReference>
<dbReference type="SUPFAM" id="SSF102405">
    <property type="entry name" value="MCP/YpsA-like"/>
    <property type="match status" value="1"/>
</dbReference>
<dbReference type="Proteomes" id="UP000054686">
    <property type="component" value="Unassembled WGS sequence"/>
</dbReference>
<evidence type="ECO:0000259" key="2">
    <source>
        <dbReference type="Pfam" id="PF02481"/>
    </source>
</evidence>
<protein>
    <submittedName>
        <fullName evidence="3">DNA protecting protein DprA</fullName>
    </submittedName>
</protein>
<dbReference type="Pfam" id="PF02481">
    <property type="entry name" value="DNA_processg_A"/>
    <property type="match status" value="1"/>
</dbReference>
<dbReference type="InterPro" id="IPR003488">
    <property type="entry name" value="DprA"/>
</dbReference>
<name>A0A0V8RT46_9ACTO</name>
<dbReference type="Gene3D" id="3.40.50.450">
    <property type="match status" value="1"/>
</dbReference>
<dbReference type="EMBL" id="LLVT01000002">
    <property type="protein sequence ID" value="KSW11225.1"/>
    <property type="molecule type" value="Genomic_DNA"/>
</dbReference>
<dbReference type="GO" id="GO:0009294">
    <property type="term" value="P:DNA-mediated transformation"/>
    <property type="evidence" value="ECO:0007669"/>
    <property type="project" value="InterPro"/>
</dbReference>
<organism evidence="3 4">
    <name type="scientific">Schaalia odontolytica</name>
    <dbReference type="NCBI Taxonomy" id="1660"/>
    <lineage>
        <taxon>Bacteria</taxon>
        <taxon>Bacillati</taxon>
        <taxon>Actinomycetota</taxon>
        <taxon>Actinomycetes</taxon>
        <taxon>Actinomycetales</taxon>
        <taxon>Actinomycetaceae</taxon>
        <taxon>Schaalia</taxon>
    </lineage>
</organism>